<accession>A0ACC2NQ58</accession>
<organism evidence="1 2">
    <name type="scientific">Eretmocerus hayati</name>
    <dbReference type="NCBI Taxonomy" id="131215"/>
    <lineage>
        <taxon>Eukaryota</taxon>
        <taxon>Metazoa</taxon>
        <taxon>Ecdysozoa</taxon>
        <taxon>Arthropoda</taxon>
        <taxon>Hexapoda</taxon>
        <taxon>Insecta</taxon>
        <taxon>Pterygota</taxon>
        <taxon>Neoptera</taxon>
        <taxon>Endopterygota</taxon>
        <taxon>Hymenoptera</taxon>
        <taxon>Apocrita</taxon>
        <taxon>Proctotrupomorpha</taxon>
        <taxon>Chalcidoidea</taxon>
        <taxon>Aphelinidae</taxon>
        <taxon>Aphelininae</taxon>
        <taxon>Eretmocerus</taxon>
    </lineage>
</organism>
<gene>
    <name evidence="1" type="ORF">QAD02_004264</name>
</gene>
<sequence length="213" mass="24006">MRKELREWENLPAVNASCSSPGFRLANNDDRGKGIGIPSNRLDLGDRRYQVRRNIGTGTYNPIASFLPPDLDQTVVDAENETRVFETTRKTTTTETERTQTATSSSSSDIAESNRIPYQSDFTSFQESFGGTSEVSNVTYTSLLSTLPSDIVNITRRYRREGLDPCWRFSEGDPHKPEFYSPNYPSPYPKNISCFKVLEGELIFFSASENCIV</sequence>
<comment type="caution">
    <text evidence="1">The sequence shown here is derived from an EMBL/GenBank/DDBJ whole genome shotgun (WGS) entry which is preliminary data.</text>
</comment>
<evidence type="ECO:0000313" key="2">
    <source>
        <dbReference type="Proteomes" id="UP001239111"/>
    </source>
</evidence>
<dbReference type="EMBL" id="CM056743">
    <property type="protein sequence ID" value="KAJ8673003.1"/>
    <property type="molecule type" value="Genomic_DNA"/>
</dbReference>
<dbReference type="Proteomes" id="UP001239111">
    <property type="component" value="Chromosome 3"/>
</dbReference>
<protein>
    <submittedName>
        <fullName evidence="1">Uncharacterized protein</fullName>
    </submittedName>
</protein>
<evidence type="ECO:0000313" key="1">
    <source>
        <dbReference type="EMBL" id="KAJ8673003.1"/>
    </source>
</evidence>
<keyword evidence="2" id="KW-1185">Reference proteome</keyword>
<name>A0ACC2NQ58_9HYME</name>
<proteinExistence type="predicted"/>
<reference evidence="1" key="1">
    <citation type="submission" date="2023-04" db="EMBL/GenBank/DDBJ databases">
        <title>A chromosome-level genome assembly of the parasitoid wasp Eretmocerus hayati.</title>
        <authorList>
            <person name="Zhong Y."/>
            <person name="Liu S."/>
            <person name="Liu Y."/>
        </authorList>
    </citation>
    <scope>NUCLEOTIDE SEQUENCE</scope>
    <source>
        <strain evidence="1">ZJU_SS_LIU_2023</strain>
    </source>
</reference>